<accession>A0A133KCE9</accession>
<keyword evidence="1" id="KW-0812">Transmembrane</keyword>
<dbReference type="EMBL" id="LRPN01000177">
    <property type="protein sequence ID" value="KWZ77210.1"/>
    <property type="molecule type" value="Genomic_DNA"/>
</dbReference>
<feature type="transmembrane region" description="Helical" evidence="1">
    <location>
        <begin position="7"/>
        <end position="25"/>
    </location>
</feature>
<dbReference type="PATRIC" id="fig|1398.22.peg.3411"/>
<organism evidence="2 3">
    <name type="scientific">Heyndrickxia coagulans</name>
    <name type="common">Weizmannia coagulans</name>
    <dbReference type="NCBI Taxonomy" id="1398"/>
    <lineage>
        <taxon>Bacteria</taxon>
        <taxon>Bacillati</taxon>
        <taxon>Bacillota</taxon>
        <taxon>Bacilli</taxon>
        <taxon>Bacillales</taxon>
        <taxon>Bacillaceae</taxon>
        <taxon>Heyndrickxia</taxon>
    </lineage>
</organism>
<name>A0A133KCE9_HEYCO</name>
<protein>
    <submittedName>
        <fullName evidence="2">Uncharacterized protein</fullName>
    </submittedName>
</protein>
<evidence type="ECO:0000313" key="2">
    <source>
        <dbReference type="EMBL" id="KWZ77210.1"/>
    </source>
</evidence>
<reference evidence="3" key="1">
    <citation type="submission" date="2016-01" db="EMBL/GenBank/DDBJ databases">
        <authorList>
            <person name="Mitreva M."/>
            <person name="Pepin K.H."/>
            <person name="Mihindukulasuriya K.A."/>
            <person name="Fulton R."/>
            <person name="Fronick C."/>
            <person name="O'Laughlin M."/>
            <person name="Miner T."/>
            <person name="Herter B."/>
            <person name="Rosa B.A."/>
            <person name="Cordes M."/>
            <person name="Tomlinson C."/>
            <person name="Wollam A."/>
            <person name="Palsikar V.B."/>
            <person name="Mardis E.R."/>
            <person name="Wilson R.K."/>
        </authorList>
    </citation>
    <scope>NUCLEOTIDE SEQUENCE [LARGE SCALE GENOMIC DNA]</scope>
    <source>
        <strain evidence="3">GED7749B</strain>
    </source>
</reference>
<feature type="transmembrane region" description="Helical" evidence="1">
    <location>
        <begin position="62"/>
        <end position="79"/>
    </location>
</feature>
<feature type="transmembrane region" description="Helical" evidence="1">
    <location>
        <begin position="37"/>
        <end position="55"/>
    </location>
</feature>
<keyword evidence="1" id="KW-1133">Transmembrane helix</keyword>
<dbReference type="Proteomes" id="UP000070376">
    <property type="component" value="Unassembled WGS sequence"/>
</dbReference>
<evidence type="ECO:0000313" key="3">
    <source>
        <dbReference type="Proteomes" id="UP000070376"/>
    </source>
</evidence>
<dbReference type="AlphaFoldDB" id="A0A133KCE9"/>
<keyword evidence="1" id="KW-0472">Membrane</keyword>
<proteinExistence type="predicted"/>
<evidence type="ECO:0000256" key="1">
    <source>
        <dbReference type="SAM" id="Phobius"/>
    </source>
</evidence>
<comment type="caution">
    <text evidence="2">The sequence shown here is derived from an EMBL/GenBank/DDBJ whole genome shotgun (WGS) entry which is preliminary data.</text>
</comment>
<gene>
    <name evidence="2" type="ORF">HMPREF3213_03399</name>
</gene>
<sequence>MMKGAGGTMKCTVAFLFQIMIWSGFKLAEWLSDHDPAIFTAALFIIFLFIAFALAKSIVHSLRAASVVTVLSLAVYGLVEVSFSKLIF</sequence>